<dbReference type="eggNOG" id="COG0599">
    <property type="taxonomic scope" value="Bacteria"/>
</dbReference>
<dbReference type="PANTHER" id="PTHR33930">
    <property type="entry name" value="ALKYL HYDROPEROXIDE REDUCTASE AHPD"/>
    <property type="match status" value="1"/>
</dbReference>
<dbReference type="KEGG" id="btrm:SAMEA390648703604"/>
<dbReference type="Gene3D" id="1.20.1290.10">
    <property type="entry name" value="AhpD-like"/>
    <property type="match status" value="2"/>
</dbReference>
<dbReference type="AlphaFoldDB" id="A0A157R3H4"/>
<dbReference type="GeneID" id="56589161"/>
<dbReference type="EMBL" id="LT546645">
    <property type="protein sequence ID" value="SAI73301.1"/>
    <property type="molecule type" value="Genomic_DNA"/>
</dbReference>
<evidence type="ECO:0000313" key="2">
    <source>
        <dbReference type="EMBL" id="SAI73301.1"/>
    </source>
</evidence>
<dbReference type="InterPro" id="IPR004675">
    <property type="entry name" value="AhpD_core"/>
</dbReference>
<dbReference type="InterPro" id="IPR003779">
    <property type="entry name" value="CMD-like"/>
</dbReference>
<evidence type="ECO:0000313" key="3">
    <source>
        <dbReference type="Proteomes" id="UP000076825"/>
    </source>
</evidence>
<dbReference type="PANTHER" id="PTHR33930:SF2">
    <property type="entry name" value="BLR3452 PROTEIN"/>
    <property type="match status" value="1"/>
</dbReference>
<dbReference type="STRING" id="123899.SAMEA3906487_03604"/>
<dbReference type="NCBIfam" id="TIGR00778">
    <property type="entry name" value="ahpD_dom"/>
    <property type="match status" value="1"/>
</dbReference>
<dbReference type="RefSeq" id="WP_025514719.1">
    <property type="nucleotide sequence ID" value="NZ_CP016340.1"/>
</dbReference>
<dbReference type="InterPro" id="IPR029032">
    <property type="entry name" value="AhpD-like"/>
</dbReference>
<dbReference type="Proteomes" id="UP000076825">
    <property type="component" value="Chromosome 1"/>
</dbReference>
<organism evidence="2 3">
    <name type="scientific">Bordetella trematum</name>
    <dbReference type="NCBI Taxonomy" id="123899"/>
    <lineage>
        <taxon>Bacteria</taxon>
        <taxon>Pseudomonadati</taxon>
        <taxon>Pseudomonadota</taxon>
        <taxon>Betaproteobacteria</taxon>
        <taxon>Burkholderiales</taxon>
        <taxon>Alcaligenaceae</taxon>
        <taxon>Bordetella</taxon>
    </lineage>
</organism>
<protein>
    <submittedName>
        <fullName evidence="2">Carboxymuconolactone decarboxylase</fullName>
    </submittedName>
</protein>
<dbReference type="Pfam" id="PF02627">
    <property type="entry name" value="CMD"/>
    <property type="match status" value="1"/>
</dbReference>
<feature type="domain" description="Carboxymuconolactone decarboxylase-like" evidence="1">
    <location>
        <begin position="140"/>
        <end position="214"/>
    </location>
</feature>
<evidence type="ECO:0000259" key="1">
    <source>
        <dbReference type="Pfam" id="PF02627"/>
    </source>
</evidence>
<dbReference type="PATRIC" id="fig|123899.6.peg.3606"/>
<name>A0A157R3H4_9BORD</name>
<dbReference type="SUPFAM" id="SSF69118">
    <property type="entry name" value="AhpD-like"/>
    <property type="match status" value="2"/>
</dbReference>
<gene>
    <name evidence="2" type="ORF">SAMEA3906487_03604</name>
</gene>
<dbReference type="GO" id="GO:0051920">
    <property type="term" value="F:peroxiredoxin activity"/>
    <property type="evidence" value="ECO:0007669"/>
    <property type="project" value="InterPro"/>
</dbReference>
<accession>A0A157R3H4</accession>
<sequence length="221" mass="23759">MTVESLSDRIAAVAIPETLLDHAPELFGVYQDYAHAVRESAEESLSPRLYAMVRLAVALAIPSAPLAREARRLAEERATAADIAGAVNAASHLRSGAAIAYGRLVFKLMEGDQPGAAEAGTRSQIARDREYMTKLRKASPKAFDAMARLTTARQTHSVITPLEYEMIAIAIATVTQCVYCLEVHGNKAKEVGATEQQIADAVHIAIAARYEATVLEWAALG</sequence>
<keyword evidence="3" id="KW-1185">Reference proteome</keyword>
<reference evidence="2 3" key="1">
    <citation type="submission" date="2016-04" db="EMBL/GenBank/DDBJ databases">
        <authorList>
            <consortium name="Pathogen Informatics"/>
        </authorList>
    </citation>
    <scope>NUCLEOTIDE SEQUENCE [LARGE SCALE GENOMIC DNA]</scope>
    <source>
        <strain evidence="2 3">H044680328</strain>
    </source>
</reference>
<proteinExistence type="predicted"/>
<dbReference type="OrthoDB" id="1683318at2"/>